<dbReference type="KEGG" id="mtar:DF168_01557"/>
<evidence type="ECO:0008006" key="3">
    <source>
        <dbReference type="Google" id="ProtNLM"/>
    </source>
</evidence>
<dbReference type="EMBL" id="CP029803">
    <property type="protein sequence ID" value="AWT60349.1"/>
    <property type="molecule type" value="Genomic_DNA"/>
</dbReference>
<sequence>MSTNSIVQNIYDDAIVIDALNVSNWDSPAVFESLQAGRLTAINATLVTWENFQQAMDHIANWKLRFHERRKVITQIRSVSDILQAKKDGRVGIILGWQNSTPIENDLRRIELFRSLGIMIMQLTFHERNFIGNGCYERSDEGLSNFGIDAVREMNRLGILIDLSHCGERTTIEAIEMSSKPVAFTHAHARSYCEIARNKTDEALRLLAERGGVVGTPAFNRFLPSGRGSTIEDFGAAIDDLVQRVGIDHVGIGTDFTQDQTQEFWDYIGSQQGTKLPSTFFESQKNYHKLAHSPKGLETPCKFPGIPDVLSNWGYEEEDIRKILGENWLNLLRRVWAE</sequence>
<dbReference type="PANTHER" id="PTHR10443">
    <property type="entry name" value="MICROSOMAL DIPEPTIDASE"/>
    <property type="match status" value="1"/>
</dbReference>
<evidence type="ECO:0000313" key="2">
    <source>
        <dbReference type="Proteomes" id="UP000247465"/>
    </source>
</evidence>
<organism evidence="1 2">
    <name type="scientific">Candidatus Moanibacter tarae</name>
    <dbReference type="NCBI Taxonomy" id="2200854"/>
    <lineage>
        <taxon>Bacteria</taxon>
        <taxon>Pseudomonadati</taxon>
        <taxon>Verrucomicrobiota</taxon>
        <taxon>Opitutia</taxon>
        <taxon>Puniceicoccales</taxon>
        <taxon>Puniceicoccales incertae sedis</taxon>
        <taxon>Candidatus Moanibacter</taxon>
    </lineage>
</organism>
<dbReference type="PANTHER" id="PTHR10443:SF12">
    <property type="entry name" value="DIPEPTIDASE"/>
    <property type="match status" value="1"/>
</dbReference>
<proteinExistence type="predicted"/>
<dbReference type="InterPro" id="IPR032466">
    <property type="entry name" value="Metal_Hydrolase"/>
</dbReference>
<reference evidence="1 2" key="1">
    <citation type="submission" date="2018-06" db="EMBL/GenBank/DDBJ databases">
        <title>Draft Genome Sequence of a Novel Marine Bacterium Related to the Verrucomicrobia.</title>
        <authorList>
            <person name="Vosseberg J."/>
            <person name="Martijn J."/>
            <person name="Ettema T.J.G."/>
        </authorList>
    </citation>
    <scope>NUCLEOTIDE SEQUENCE [LARGE SCALE GENOMIC DNA]</scope>
    <source>
        <strain evidence="1">TARA_B100001123</strain>
    </source>
</reference>
<name>A0A2Z4ADK1_9BACT</name>
<dbReference type="SUPFAM" id="SSF51556">
    <property type="entry name" value="Metallo-dependent hydrolases"/>
    <property type="match status" value="1"/>
</dbReference>
<dbReference type="PROSITE" id="PS51365">
    <property type="entry name" value="RENAL_DIPEPTIDASE_2"/>
    <property type="match status" value="1"/>
</dbReference>
<dbReference type="GO" id="GO:0070573">
    <property type="term" value="F:metallodipeptidase activity"/>
    <property type="evidence" value="ECO:0007669"/>
    <property type="project" value="InterPro"/>
</dbReference>
<dbReference type="Proteomes" id="UP000247465">
    <property type="component" value="Chromosome"/>
</dbReference>
<accession>A0A2Z4ADK1</accession>
<dbReference type="Gene3D" id="3.20.20.140">
    <property type="entry name" value="Metal-dependent hydrolases"/>
    <property type="match status" value="1"/>
</dbReference>
<dbReference type="Pfam" id="PF01244">
    <property type="entry name" value="Peptidase_M19"/>
    <property type="match status" value="1"/>
</dbReference>
<gene>
    <name evidence="1" type="ORF">DF168_01557</name>
</gene>
<dbReference type="AlphaFoldDB" id="A0A2Z4ADK1"/>
<dbReference type="GO" id="GO:0006508">
    <property type="term" value="P:proteolysis"/>
    <property type="evidence" value="ECO:0007669"/>
    <property type="project" value="InterPro"/>
</dbReference>
<dbReference type="InterPro" id="IPR008257">
    <property type="entry name" value="Pept_M19"/>
</dbReference>
<evidence type="ECO:0000313" key="1">
    <source>
        <dbReference type="EMBL" id="AWT60349.1"/>
    </source>
</evidence>
<protein>
    <recommendedName>
        <fullName evidence="3">Membrane dipeptidase</fullName>
    </recommendedName>
</protein>